<keyword evidence="14" id="KW-1185">Reference proteome</keyword>
<evidence type="ECO:0000256" key="3">
    <source>
        <dbReference type="ARBA" id="ARBA00022729"/>
    </source>
</evidence>
<comment type="catalytic activity">
    <reaction evidence="9">
        <text>Selective cleavage of 103-Arg-|-Ser-104 and 124-Ile-|-Ile-125 bonds in Limulus clotting factor B to form activated factor B. Cleavage of -Pro-Arg-|-Xaa- bonds in synthetic substrates.</text>
        <dbReference type="EC" id="3.4.21.84"/>
    </reaction>
</comment>
<evidence type="ECO:0000256" key="10">
    <source>
        <dbReference type="RuleBase" id="RU363034"/>
    </source>
</evidence>
<dbReference type="Pfam" id="PF00089">
    <property type="entry name" value="Trypsin"/>
    <property type="match status" value="1"/>
</dbReference>
<dbReference type="PROSITE" id="PS00135">
    <property type="entry name" value="TRYPSIN_SER"/>
    <property type="match status" value="1"/>
</dbReference>
<dbReference type="AlphaFoldDB" id="A0AAW1LV06"/>
<keyword evidence="11" id="KW-0964">Secreted</keyword>
<dbReference type="InterPro" id="IPR009003">
    <property type="entry name" value="Peptidase_S1_PA"/>
</dbReference>
<gene>
    <name evidence="13" type="ORF">QE152_g9354</name>
</gene>
<keyword evidence="3" id="KW-0732">Signal</keyword>
<accession>A0AAW1LV06</accession>
<organism evidence="13 14">
    <name type="scientific">Popillia japonica</name>
    <name type="common">Japanese beetle</name>
    <dbReference type="NCBI Taxonomy" id="7064"/>
    <lineage>
        <taxon>Eukaryota</taxon>
        <taxon>Metazoa</taxon>
        <taxon>Ecdysozoa</taxon>
        <taxon>Arthropoda</taxon>
        <taxon>Hexapoda</taxon>
        <taxon>Insecta</taxon>
        <taxon>Pterygota</taxon>
        <taxon>Neoptera</taxon>
        <taxon>Endopterygota</taxon>
        <taxon>Coleoptera</taxon>
        <taxon>Polyphaga</taxon>
        <taxon>Scarabaeiformia</taxon>
        <taxon>Scarabaeidae</taxon>
        <taxon>Rutelinae</taxon>
        <taxon>Popillia</taxon>
    </lineage>
</organism>
<dbReference type="InterPro" id="IPR001254">
    <property type="entry name" value="Trypsin_dom"/>
</dbReference>
<keyword evidence="5" id="KW-0353">Hemolymph clotting</keyword>
<evidence type="ECO:0000256" key="9">
    <source>
        <dbReference type="ARBA" id="ARBA00052079"/>
    </source>
</evidence>
<name>A0AAW1LV06_POPJA</name>
<proteinExistence type="inferred from homology"/>
<evidence type="ECO:0000313" key="13">
    <source>
        <dbReference type="EMBL" id="KAK9739020.1"/>
    </source>
</evidence>
<feature type="domain" description="Peptidase S1" evidence="12">
    <location>
        <begin position="153"/>
        <end position="399"/>
    </location>
</feature>
<dbReference type="InterPro" id="IPR043504">
    <property type="entry name" value="Peptidase_S1_PA_chymotrypsin"/>
</dbReference>
<dbReference type="PANTHER" id="PTHR24252:SF7">
    <property type="entry name" value="HYALIN"/>
    <property type="match status" value="1"/>
</dbReference>
<dbReference type="GO" id="GO:0005576">
    <property type="term" value="C:extracellular region"/>
    <property type="evidence" value="ECO:0007669"/>
    <property type="project" value="UniProtKB-SubCell"/>
</dbReference>
<dbReference type="InterPro" id="IPR022700">
    <property type="entry name" value="CLIP"/>
</dbReference>
<sequence length="409" mass="45427">MTLDQVYYIVHVSILFYTTVVCQNAKFATDCMTPNNVAGLCVEIQTCKRLFDQVAKDNKEVFPFIRASRCDPNTDVTMPKVCCGPDINFTNASDIDESEEPVVEEQAPPKLHTLEPVFSTTAPTTTPLPPPSIGHTILPKICGKQKIVLENKIYGGKEASIGEFPWLSRLVHINRYNRTNVGCSGFLIHRKFILTAAHCVVGKGIEHLGPVESVILGVHNDTKARICTDEFCTDPPRNVPLLPAIIHPQYESNTHNHDIALIPLKQKINFTDYIKAICLPRTTTNASLFTISGWGRTESDTTSKSKLKVDIPRANRALCEEQYKTIGLSISDRQICAGGESGHDSCSGDSGGPLMAMGDRDTWFAEGIVSFGNSCGRQGWPGVYTYIPKYYDWIIEQIRYSMRTYNGTR</sequence>
<keyword evidence="6 10" id="KW-0720">Serine protease</keyword>
<dbReference type="Gene3D" id="2.40.10.10">
    <property type="entry name" value="Trypsin-like serine proteases"/>
    <property type="match status" value="2"/>
</dbReference>
<keyword evidence="1" id="KW-0768">Sushi</keyword>
<dbReference type="SUPFAM" id="SSF50494">
    <property type="entry name" value="Trypsin-like serine proteases"/>
    <property type="match status" value="1"/>
</dbReference>
<dbReference type="GO" id="GO:0042381">
    <property type="term" value="P:hemolymph coagulation"/>
    <property type="evidence" value="ECO:0007669"/>
    <property type="project" value="UniProtKB-KW"/>
</dbReference>
<dbReference type="PROSITE" id="PS00134">
    <property type="entry name" value="TRYPSIN_HIS"/>
    <property type="match status" value="1"/>
</dbReference>
<dbReference type="PROSITE" id="PS50240">
    <property type="entry name" value="TRYPSIN_DOM"/>
    <property type="match status" value="1"/>
</dbReference>
<dbReference type="CDD" id="cd00190">
    <property type="entry name" value="Tryp_SPc"/>
    <property type="match status" value="1"/>
</dbReference>
<dbReference type="InterPro" id="IPR033116">
    <property type="entry name" value="TRYPSIN_SER"/>
</dbReference>
<dbReference type="GO" id="GO:0006508">
    <property type="term" value="P:proteolysis"/>
    <property type="evidence" value="ECO:0007669"/>
    <property type="project" value="UniProtKB-KW"/>
</dbReference>
<evidence type="ECO:0000313" key="14">
    <source>
        <dbReference type="Proteomes" id="UP001458880"/>
    </source>
</evidence>
<protein>
    <recommendedName>
        <fullName evidence="11">CLIP domain-containing serine protease</fullName>
        <ecNumber evidence="10">3.4.21.-</ecNumber>
    </recommendedName>
</protein>
<dbReference type="GO" id="GO:0004252">
    <property type="term" value="F:serine-type endopeptidase activity"/>
    <property type="evidence" value="ECO:0007669"/>
    <property type="project" value="UniProtKB-UniRule"/>
</dbReference>
<dbReference type="InterPro" id="IPR001314">
    <property type="entry name" value="Peptidase_S1A"/>
</dbReference>
<evidence type="ECO:0000256" key="7">
    <source>
        <dbReference type="ARBA" id="ARBA00023157"/>
    </source>
</evidence>
<comment type="caution">
    <text evidence="13">The sequence shown here is derived from an EMBL/GenBank/DDBJ whole genome shotgun (WGS) entry which is preliminary data.</text>
</comment>
<evidence type="ECO:0000256" key="5">
    <source>
        <dbReference type="ARBA" id="ARBA00022820"/>
    </source>
</evidence>
<dbReference type="Pfam" id="PF12032">
    <property type="entry name" value="CLIP"/>
    <property type="match status" value="1"/>
</dbReference>
<dbReference type="SMART" id="SM00020">
    <property type="entry name" value="Tryp_SPc"/>
    <property type="match status" value="1"/>
</dbReference>
<dbReference type="PANTHER" id="PTHR24252">
    <property type="entry name" value="ACROSIN-RELATED"/>
    <property type="match status" value="1"/>
</dbReference>
<dbReference type="InterPro" id="IPR038565">
    <property type="entry name" value="CLIP_sf"/>
</dbReference>
<keyword evidence="4 10" id="KW-0378">Hydrolase</keyword>
<evidence type="ECO:0000259" key="12">
    <source>
        <dbReference type="PROSITE" id="PS50240"/>
    </source>
</evidence>
<comment type="subcellular location">
    <subcellularLocation>
        <location evidence="11">Secreted</location>
    </subcellularLocation>
</comment>
<keyword evidence="2 10" id="KW-0645">Protease</keyword>
<dbReference type="SMART" id="SM00680">
    <property type="entry name" value="CLIP"/>
    <property type="match status" value="1"/>
</dbReference>
<dbReference type="PRINTS" id="PR00722">
    <property type="entry name" value="CHYMOTRYPSIN"/>
</dbReference>
<dbReference type="EC" id="3.4.21.-" evidence="10"/>
<dbReference type="Proteomes" id="UP001458880">
    <property type="component" value="Unassembled WGS sequence"/>
</dbReference>
<dbReference type="InterPro" id="IPR018114">
    <property type="entry name" value="TRYPSIN_HIS"/>
</dbReference>
<evidence type="ECO:0000256" key="11">
    <source>
        <dbReference type="RuleBase" id="RU366078"/>
    </source>
</evidence>
<evidence type="ECO:0000256" key="1">
    <source>
        <dbReference type="ARBA" id="ARBA00022659"/>
    </source>
</evidence>
<evidence type="ECO:0000256" key="4">
    <source>
        <dbReference type="ARBA" id="ARBA00022801"/>
    </source>
</evidence>
<reference evidence="13 14" key="1">
    <citation type="journal article" date="2024" name="BMC Genomics">
        <title>De novo assembly and annotation of Popillia japonica's genome with initial clues to its potential as an invasive pest.</title>
        <authorList>
            <person name="Cucini C."/>
            <person name="Boschi S."/>
            <person name="Funari R."/>
            <person name="Cardaioli E."/>
            <person name="Iannotti N."/>
            <person name="Marturano G."/>
            <person name="Paoli F."/>
            <person name="Bruttini M."/>
            <person name="Carapelli A."/>
            <person name="Frati F."/>
            <person name="Nardi F."/>
        </authorList>
    </citation>
    <scope>NUCLEOTIDE SEQUENCE [LARGE SCALE GENOMIC DNA]</scope>
    <source>
        <strain evidence="13">DMR45628</strain>
    </source>
</reference>
<evidence type="ECO:0000256" key="2">
    <source>
        <dbReference type="ARBA" id="ARBA00022670"/>
    </source>
</evidence>
<dbReference type="EMBL" id="JASPKY010000079">
    <property type="protein sequence ID" value="KAK9739020.1"/>
    <property type="molecule type" value="Genomic_DNA"/>
</dbReference>
<evidence type="ECO:0000256" key="8">
    <source>
        <dbReference type="ARBA" id="ARBA00024195"/>
    </source>
</evidence>
<comment type="domain">
    <text evidence="11">The clip domain consists of 35-55 residues which are 'knitted' together usually by 3 conserved disulfide bonds forming a clip-like compact structure.</text>
</comment>
<dbReference type="FunFam" id="2.40.10.10:FF:000120">
    <property type="entry name" value="Putative serine protease"/>
    <property type="match status" value="1"/>
</dbReference>
<comment type="similarity">
    <text evidence="8 11">Belongs to the peptidase S1 family. CLIP subfamily.</text>
</comment>
<keyword evidence="7" id="KW-1015">Disulfide bond</keyword>
<evidence type="ECO:0000256" key="6">
    <source>
        <dbReference type="ARBA" id="ARBA00022825"/>
    </source>
</evidence>
<dbReference type="Gene3D" id="3.30.1640.30">
    <property type="match status" value="1"/>
</dbReference>